<dbReference type="AlphaFoldDB" id="A0A1G1Y2J2"/>
<sequence length="92" mass="10405">MAEDTLEQFKDRFFLAGKIDRFEDKMAVIILADSQKLLWPIKDLPEDSEAGAEVRLILSTAKSDEQERERTAKAILNEILKNSGQNGAKQPE</sequence>
<evidence type="ECO:0008006" key="3">
    <source>
        <dbReference type="Google" id="ProtNLM"/>
    </source>
</evidence>
<comment type="caution">
    <text evidence="1">The sequence shown here is derived from an EMBL/GenBank/DDBJ whole genome shotgun (WGS) entry which is preliminary data.</text>
</comment>
<dbReference type="InterPro" id="IPR021377">
    <property type="entry name" value="DUF3006"/>
</dbReference>
<dbReference type="Pfam" id="PF11213">
    <property type="entry name" value="DUF3006"/>
    <property type="match status" value="1"/>
</dbReference>
<evidence type="ECO:0000313" key="2">
    <source>
        <dbReference type="Proteomes" id="UP000178432"/>
    </source>
</evidence>
<dbReference type="Gene3D" id="6.20.120.50">
    <property type="match status" value="1"/>
</dbReference>
<organism evidence="1 2">
    <name type="scientific">Candidatus Buchananbacteria bacterium RIFCSPHIGHO2_01_FULL_46_12</name>
    <dbReference type="NCBI Taxonomy" id="1797536"/>
    <lineage>
        <taxon>Bacteria</taxon>
        <taxon>Candidatus Buchananiibacteriota</taxon>
    </lineage>
</organism>
<protein>
    <recommendedName>
        <fullName evidence="3">DUF3006 domain-containing protein</fullName>
    </recommendedName>
</protein>
<evidence type="ECO:0000313" key="1">
    <source>
        <dbReference type="EMBL" id="OGY46000.1"/>
    </source>
</evidence>
<reference evidence="1 2" key="1">
    <citation type="journal article" date="2016" name="Nat. Commun.">
        <title>Thousands of microbial genomes shed light on interconnected biogeochemical processes in an aquifer system.</title>
        <authorList>
            <person name="Anantharaman K."/>
            <person name="Brown C.T."/>
            <person name="Hug L.A."/>
            <person name="Sharon I."/>
            <person name="Castelle C.J."/>
            <person name="Probst A.J."/>
            <person name="Thomas B.C."/>
            <person name="Singh A."/>
            <person name="Wilkins M.J."/>
            <person name="Karaoz U."/>
            <person name="Brodie E.L."/>
            <person name="Williams K.H."/>
            <person name="Hubbard S.S."/>
            <person name="Banfield J.F."/>
        </authorList>
    </citation>
    <scope>NUCLEOTIDE SEQUENCE [LARGE SCALE GENOMIC DNA]</scope>
</reference>
<gene>
    <name evidence="1" type="ORF">A2663_00685</name>
</gene>
<accession>A0A1G1Y2J2</accession>
<dbReference type="Proteomes" id="UP000178432">
    <property type="component" value="Unassembled WGS sequence"/>
</dbReference>
<name>A0A1G1Y2J2_9BACT</name>
<dbReference type="EMBL" id="MHIF01000066">
    <property type="protein sequence ID" value="OGY46000.1"/>
    <property type="molecule type" value="Genomic_DNA"/>
</dbReference>
<proteinExistence type="predicted"/>